<evidence type="ECO:0000313" key="2">
    <source>
        <dbReference type="Proteomes" id="UP000487117"/>
    </source>
</evidence>
<dbReference type="EMBL" id="WNDS01000002">
    <property type="protein sequence ID" value="KAF1015501.1"/>
    <property type="molecule type" value="Genomic_DNA"/>
</dbReference>
<protein>
    <recommendedName>
        <fullName evidence="3">DUF1330 domain-containing protein</fullName>
    </recommendedName>
</protein>
<dbReference type="InterPro" id="IPR011008">
    <property type="entry name" value="Dimeric_a/b-barrel"/>
</dbReference>
<evidence type="ECO:0000313" key="1">
    <source>
        <dbReference type="EMBL" id="KAF1015501.1"/>
    </source>
</evidence>
<name>A0A7V8FGT0_STEMA</name>
<sequence>MAEPTPCYLQPTQQSGAAFVRRGLQGPVVMLNLLRFRDVADYRADPQLAPAQPMSGAQAFERYVQHTLPFLHASGGEILLLADAGPWLIGPEGEHWHQALLIRQHSVEAFMALAQHAPYLAGLGHRTAALADSRLLPLSGRALPGA</sequence>
<dbReference type="Proteomes" id="UP000487117">
    <property type="component" value="Unassembled WGS sequence"/>
</dbReference>
<dbReference type="SUPFAM" id="SSF54909">
    <property type="entry name" value="Dimeric alpha+beta barrel"/>
    <property type="match status" value="1"/>
</dbReference>
<accession>A0A7V8FGT0</accession>
<evidence type="ECO:0008006" key="3">
    <source>
        <dbReference type="Google" id="ProtNLM"/>
    </source>
</evidence>
<organism evidence="1 2">
    <name type="scientific">Stenotrophomonas maltophilia</name>
    <name type="common">Pseudomonas maltophilia</name>
    <name type="synonym">Xanthomonas maltophilia</name>
    <dbReference type="NCBI Taxonomy" id="40324"/>
    <lineage>
        <taxon>Bacteria</taxon>
        <taxon>Pseudomonadati</taxon>
        <taxon>Pseudomonadota</taxon>
        <taxon>Gammaproteobacteria</taxon>
        <taxon>Lysobacterales</taxon>
        <taxon>Lysobacteraceae</taxon>
        <taxon>Stenotrophomonas</taxon>
        <taxon>Stenotrophomonas maltophilia group</taxon>
    </lineage>
</organism>
<reference evidence="2" key="1">
    <citation type="journal article" date="2020" name="MBio">
        <title>Horizontal gene transfer to a defensive symbiont with a reduced genome amongst a multipartite beetle microbiome.</title>
        <authorList>
            <person name="Waterworth S.C."/>
            <person name="Florez L.V."/>
            <person name="Rees E.R."/>
            <person name="Hertweck C."/>
            <person name="Kaltenpoth M."/>
            <person name="Kwan J.C."/>
        </authorList>
    </citation>
    <scope>NUCLEOTIDE SEQUENCE [LARGE SCALE GENOMIC DNA]</scope>
</reference>
<dbReference type="AlphaFoldDB" id="A0A7V8FGT0"/>
<comment type="caution">
    <text evidence="1">The sequence shown here is derived from an EMBL/GenBank/DDBJ whole genome shotgun (WGS) entry which is preliminary data.</text>
</comment>
<proteinExistence type="predicted"/>
<gene>
    <name evidence="1" type="ORF">GAK31_00975</name>
</gene>
<dbReference type="Gene3D" id="3.30.70.100">
    <property type="match status" value="1"/>
</dbReference>